<name>C1DVA6_SULAA</name>
<dbReference type="GO" id="GO:0046914">
    <property type="term" value="F:transition metal ion binding"/>
    <property type="evidence" value="ECO:0007669"/>
    <property type="project" value="InterPro"/>
</dbReference>
<accession>C1DVA6</accession>
<dbReference type="PANTHER" id="PTHR42954">
    <property type="entry name" value="FE(2+) TRANSPORT PROTEIN A"/>
    <property type="match status" value="1"/>
</dbReference>
<keyword evidence="4" id="KW-1185">Reference proteome</keyword>
<reference evidence="3 4" key="1">
    <citation type="journal article" date="2009" name="J. Bacteriol.">
        <title>Complete and draft genome sequences of six members of the Aquificales.</title>
        <authorList>
            <person name="Reysenbach A.L."/>
            <person name="Hamamura N."/>
            <person name="Podar M."/>
            <person name="Griffiths E."/>
            <person name="Ferreira S."/>
            <person name="Hochstein R."/>
            <person name="Heidelberg J."/>
            <person name="Johnson J."/>
            <person name="Mead D."/>
            <person name="Pohorille A."/>
            <person name="Sarmiento M."/>
            <person name="Schweighofer K."/>
            <person name="Seshadri R."/>
            <person name="Voytek M.A."/>
        </authorList>
    </citation>
    <scope>NUCLEOTIDE SEQUENCE [LARGE SCALE GENOMIC DNA]</scope>
    <source>
        <strain evidence="4">Az-Fu1 / DSM 15241 / OCM 825</strain>
    </source>
</reference>
<dbReference type="AlphaFoldDB" id="C1DVA6"/>
<dbReference type="Proteomes" id="UP000001369">
    <property type="component" value="Chromosome"/>
</dbReference>
<evidence type="ECO:0000313" key="4">
    <source>
        <dbReference type="Proteomes" id="UP000001369"/>
    </source>
</evidence>
<dbReference type="SUPFAM" id="SSF50037">
    <property type="entry name" value="C-terminal domain of transcriptional repressors"/>
    <property type="match status" value="1"/>
</dbReference>
<evidence type="ECO:0000256" key="1">
    <source>
        <dbReference type="ARBA" id="ARBA00023004"/>
    </source>
</evidence>
<dbReference type="InterPro" id="IPR038157">
    <property type="entry name" value="FeoA_core_dom"/>
</dbReference>
<organism evidence="3 4">
    <name type="scientific">Sulfurihydrogenibium azorense (strain DSM 15241 / OCM 825 / Az-Fu1)</name>
    <dbReference type="NCBI Taxonomy" id="204536"/>
    <lineage>
        <taxon>Bacteria</taxon>
        <taxon>Pseudomonadati</taxon>
        <taxon>Aquificota</taxon>
        <taxon>Aquificia</taxon>
        <taxon>Aquificales</taxon>
        <taxon>Hydrogenothermaceae</taxon>
        <taxon>Sulfurihydrogenibium</taxon>
    </lineage>
</organism>
<dbReference type="KEGG" id="saf:SULAZ_1070"/>
<dbReference type="InterPro" id="IPR008988">
    <property type="entry name" value="Transcriptional_repressor_C"/>
</dbReference>
<dbReference type="RefSeq" id="WP_012674690.1">
    <property type="nucleotide sequence ID" value="NC_012438.1"/>
</dbReference>
<dbReference type="EMBL" id="CP001229">
    <property type="protein sequence ID" value="ACN99372.1"/>
    <property type="molecule type" value="Genomic_DNA"/>
</dbReference>
<evidence type="ECO:0000313" key="3">
    <source>
        <dbReference type="EMBL" id="ACN99372.1"/>
    </source>
</evidence>
<evidence type="ECO:0000259" key="2">
    <source>
        <dbReference type="SMART" id="SM00899"/>
    </source>
</evidence>
<dbReference type="HOGENOM" id="CLU_150646_12_4_0"/>
<dbReference type="STRING" id="204536.SULAZ_1070"/>
<dbReference type="SMART" id="SM00899">
    <property type="entry name" value="FeoA"/>
    <property type="match status" value="1"/>
</dbReference>
<proteinExistence type="predicted"/>
<keyword evidence="1" id="KW-0408">Iron</keyword>
<dbReference type="OrthoDB" id="9811076at2"/>
<dbReference type="Pfam" id="PF04023">
    <property type="entry name" value="FeoA"/>
    <property type="match status" value="1"/>
</dbReference>
<protein>
    <submittedName>
        <fullName evidence="3">FeoA family protein</fullName>
    </submittedName>
</protein>
<dbReference type="InterPro" id="IPR007167">
    <property type="entry name" value="Fe-transptr_FeoA-like"/>
</dbReference>
<dbReference type="InterPro" id="IPR052713">
    <property type="entry name" value="FeoA"/>
</dbReference>
<sequence>MKTLKDVKPGHIGKVVDIKGCDDIKHKLYDLGIIPGVRVEVIQDAPFGGPIKVKVHDYCLALRRKEASCILVEEER</sequence>
<dbReference type="PANTHER" id="PTHR42954:SF2">
    <property type="entry name" value="FE(2+) TRANSPORT PROTEIN A"/>
    <property type="match status" value="1"/>
</dbReference>
<feature type="domain" description="Ferrous iron transporter FeoA-like" evidence="2">
    <location>
        <begin position="2"/>
        <end position="74"/>
    </location>
</feature>
<gene>
    <name evidence="3" type="ordered locus">SULAZ_1070</name>
</gene>
<dbReference type="Gene3D" id="2.30.30.90">
    <property type="match status" value="1"/>
</dbReference>
<dbReference type="eggNOG" id="COG1918">
    <property type="taxonomic scope" value="Bacteria"/>
</dbReference>